<feature type="compositionally biased region" description="Basic residues" evidence="1">
    <location>
        <begin position="184"/>
        <end position="196"/>
    </location>
</feature>
<feature type="region of interest" description="Disordered" evidence="1">
    <location>
        <begin position="1"/>
        <end position="327"/>
    </location>
</feature>
<dbReference type="OMA" id="VILHQHH"/>
<feature type="compositionally biased region" description="Basic and acidic residues" evidence="1">
    <location>
        <begin position="318"/>
        <end position="327"/>
    </location>
</feature>
<dbReference type="AlphaFoldDB" id="S7RD75"/>
<dbReference type="KEGG" id="gtr:GLOTRDRAFT_141499"/>
<dbReference type="Pfam" id="PF12223">
    <property type="entry name" value="DUF3602"/>
    <property type="match status" value="2"/>
</dbReference>
<evidence type="ECO:0000313" key="3">
    <source>
        <dbReference type="Proteomes" id="UP000030669"/>
    </source>
</evidence>
<reference evidence="2 3" key="1">
    <citation type="journal article" date="2012" name="Science">
        <title>The Paleozoic origin of enzymatic lignin decomposition reconstructed from 31 fungal genomes.</title>
        <authorList>
            <person name="Floudas D."/>
            <person name="Binder M."/>
            <person name="Riley R."/>
            <person name="Barry K."/>
            <person name="Blanchette R.A."/>
            <person name="Henrissat B."/>
            <person name="Martinez A.T."/>
            <person name="Otillar R."/>
            <person name="Spatafora J.W."/>
            <person name="Yadav J.S."/>
            <person name="Aerts A."/>
            <person name="Benoit I."/>
            <person name="Boyd A."/>
            <person name="Carlson A."/>
            <person name="Copeland A."/>
            <person name="Coutinho P.M."/>
            <person name="de Vries R.P."/>
            <person name="Ferreira P."/>
            <person name="Findley K."/>
            <person name="Foster B."/>
            <person name="Gaskell J."/>
            <person name="Glotzer D."/>
            <person name="Gorecki P."/>
            <person name="Heitman J."/>
            <person name="Hesse C."/>
            <person name="Hori C."/>
            <person name="Igarashi K."/>
            <person name="Jurgens J.A."/>
            <person name="Kallen N."/>
            <person name="Kersten P."/>
            <person name="Kohler A."/>
            <person name="Kuees U."/>
            <person name="Kumar T.K.A."/>
            <person name="Kuo A."/>
            <person name="LaButti K."/>
            <person name="Larrondo L.F."/>
            <person name="Lindquist E."/>
            <person name="Ling A."/>
            <person name="Lombard V."/>
            <person name="Lucas S."/>
            <person name="Lundell T."/>
            <person name="Martin R."/>
            <person name="McLaughlin D.J."/>
            <person name="Morgenstern I."/>
            <person name="Morin E."/>
            <person name="Murat C."/>
            <person name="Nagy L.G."/>
            <person name="Nolan M."/>
            <person name="Ohm R.A."/>
            <person name="Patyshakuliyeva A."/>
            <person name="Rokas A."/>
            <person name="Ruiz-Duenas F.J."/>
            <person name="Sabat G."/>
            <person name="Salamov A."/>
            <person name="Samejima M."/>
            <person name="Schmutz J."/>
            <person name="Slot J.C."/>
            <person name="St John F."/>
            <person name="Stenlid J."/>
            <person name="Sun H."/>
            <person name="Sun S."/>
            <person name="Syed K."/>
            <person name="Tsang A."/>
            <person name="Wiebenga A."/>
            <person name="Young D."/>
            <person name="Pisabarro A."/>
            <person name="Eastwood D.C."/>
            <person name="Martin F."/>
            <person name="Cullen D."/>
            <person name="Grigoriev I.V."/>
            <person name="Hibbett D.S."/>
        </authorList>
    </citation>
    <scope>NUCLEOTIDE SEQUENCE [LARGE SCALE GENOMIC DNA]</scope>
    <source>
        <strain evidence="2 3">ATCC 11539</strain>
    </source>
</reference>
<dbReference type="RefSeq" id="XP_007871093.1">
    <property type="nucleotide sequence ID" value="XM_007872902.1"/>
</dbReference>
<accession>S7RD75</accession>
<organism evidence="2 3">
    <name type="scientific">Gloeophyllum trabeum (strain ATCC 11539 / FP-39264 / Madison 617)</name>
    <name type="common">Brown rot fungus</name>
    <dbReference type="NCBI Taxonomy" id="670483"/>
    <lineage>
        <taxon>Eukaryota</taxon>
        <taxon>Fungi</taxon>
        <taxon>Dikarya</taxon>
        <taxon>Basidiomycota</taxon>
        <taxon>Agaricomycotina</taxon>
        <taxon>Agaricomycetes</taxon>
        <taxon>Gloeophyllales</taxon>
        <taxon>Gloeophyllaceae</taxon>
        <taxon>Gloeophyllum</taxon>
    </lineage>
</organism>
<dbReference type="InterPro" id="IPR053203">
    <property type="entry name" value="Cisplatin_resist-associated"/>
</dbReference>
<feature type="compositionally biased region" description="Low complexity" evidence="1">
    <location>
        <begin position="32"/>
        <end position="51"/>
    </location>
</feature>
<name>S7RD75_GLOTA</name>
<evidence type="ECO:0000256" key="1">
    <source>
        <dbReference type="SAM" id="MobiDB-lite"/>
    </source>
</evidence>
<feature type="compositionally biased region" description="Basic and acidic residues" evidence="1">
    <location>
        <begin position="218"/>
        <end position="234"/>
    </location>
</feature>
<dbReference type="PANTHER" id="PTHR34693:SF1">
    <property type="entry name" value="PROTEIN PAR32"/>
    <property type="match status" value="1"/>
</dbReference>
<dbReference type="EMBL" id="KB469316">
    <property type="protein sequence ID" value="EPQ50379.1"/>
    <property type="molecule type" value="Genomic_DNA"/>
</dbReference>
<dbReference type="GeneID" id="19304787"/>
<gene>
    <name evidence="2" type="ORF">GLOTRDRAFT_141499</name>
</gene>
<feature type="compositionally biased region" description="Basic and acidic residues" evidence="1">
    <location>
        <begin position="279"/>
        <end position="301"/>
    </location>
</feature>
<dbReference type="HOGENOM" id="CLU_073637_1_0_1"/>
<dbReference type="InterPro" id="IPR022024">
    <property type="entry name" value="DUF3602"/>
</dbReference>
<keyword evidence="3" id="KW-1185">Reference proteome</keyword>
<proteinExistence type="predicted"/>
<dbReference type="eggNOG" id="ENOG502SB46">
    <property type="taxonomic scope" value="Eukaryota"/>
</dbReference>
<sequence length="327" mass="35625">MTSTLSLDGKAPARRKSFTGQISALLTRRRSNSSSQSETASLASTTTTATTKIEENRTNPSDIDEQRRSVSRGRDFTSSGRGGIGNIRRQSASRDPDRNPDLPEVPLPRGREPVPYAATTRTSVSVGRGGAGNIRSPSRDRDPASVAEYEQDVIRRRMEERQAAAISSGRGGAGNISPAPRSPSHSRSRSRARHSTGRGGAGNIRPGDGVGAEVIDEEERREHEYAYDHAEHLHSTGRGGLANMTAAHPPPEQPPLHVHENEFESTGRGGRGNIRARSQSRDARSRSRDALPEREREKHGGLQEFWNKVTHAQGSPERGGERGRTRE</sequence>
<feature type="compositionally biased region" description="Basic and acidic residues" evidence="1">
    <location>
        <begin position="92"/>
        <end position="101"/>
    </location>
</feature>
<evidence type="ECO:0000313" key="2">
    <source>
        <dbReference type="EMBL" id="EPQ50379.1"/>
    </source>
</evidence>
<feature type="compositionally biased region" description="Basic and acidic residues" evidence="1">
    <location>
        <begin position="64"/>
        <end position="75"/>
    </location>
</feature>
<protein>
    <submittedName>
        <fullName evidence="2">Uncharacterized protein</fullName>
    </submittedName>
</protein>
<feature type="compositionally biased region" description="Basic and acidic residues" evidence="1">
    <location>
        <begin position="152"/>
        <end position="162"/>
    </location>
</feature>
<dbReference type="PANTHER" id="PTHR34693">
    <property type="entry name" value="PROTEIN PAR32"/>
    <property type="match status" value="1"/>
</dbReference>
<dbReference type="Proteomes" id="UP000030669">
    <property type="component" value="Unassembled WGS sequence"/>
</dbReference>
<dbReference type="OrthoDB" id="2537432at2759"/>